<protein>
    <submittedName>
        <fullName evidence="1">Uncharacterized protein</fullName>
    </submittedName>
</protein>
<dbReference type="Proteomes" id="UP000231259">
    <property type="component" value="Unassembled WGS sequence"/>
</dbReference>
<name>A0A2G8R8X2_9RHOB</name>
<keyword evidence="2" id="KW-1185">Reference proteome</keyword>
<accession>A0A2G8R8X2</accession>
<organism evidence="1 2">
    <name type="scientific">Puniceibacterium antarcticum</name>
    <dbReference type="NCBI Taxonomy" id="1206336"/>
    <lineage>
        <taxon>Bacteria</taxon>
        <taxon>Pseudomonadati</taxon>
        <taxon>Pseudomonadota</taxon>
        <taxon>Alphaproteobacteria</taxon>
        <taxon>Rhodobacterales</taxon>
        <taxon>Paracoccaceae</taxon>
        <taxon>Puniceibacterium</taxon>
    </lineage>
</organism>
<evidence type="ECO:0000313" key="1">
    <source>
        <dbReference type="EMBL" id="PIL17994.1"/>
    </source>
</evidence>
<dbReference type="AlphaFoldDB" id="A0A2G8R8X2"/>
<evidence type="ECO:0000313" key="2">
    <source>
        <dbReference type="Proteomes" id="UP000231259"/>
    </source>
</evidence>
<comment type="caution">
    <text evidence="1">The sequence shown here is derived from an EMBL/GenBank/DDBJ whole genome shotgun (WGS) entry which is preliminary data.</text>
</comment>
<sequence length="49" mass="5483">MLSGSEVVLSNFIGSNLTAMSLFSHLRKKYTVLAVRMTLTDQKVRPDAR</sequence>
<reference evidence="1 2" key="1">
    <citation type="submission" date="2013-09" db="EMBL/GenBank/DDBJ databases">
        <title>Genome sequencing of Phaeobacter antarcticus sp. nov. SM1211.</title>
        <authorList>
            <person name="Zhang X.-Y."/>
            <person name="Liu C."/>
            <person name="Chen X.-L."/>
            <person name="Xie B.-B."/>
            <person name="Qin Q.-L."/>
            <person name="Rong J.-C."/>
            <person name="Zhang Y.-Z."/>
        </authorList>
    </citation>
    <scope>NUCLEOTIDE SEQUENCE [LARGE SCALE GENOMIC DNA]</scope>
    <source>
        <strain evidence="1 2">SM1211</strain>
    </source>
</reference>
<proteinExistence type="predicted"/>
<dbReference type="EMBL" id="AWWI01000142">
    <property type="protein sequence ID" value="PIL17994.1"/>
    <property type="molecule type" value="Genomic_DNA"/>
</dbReference>
<gene>
    <name evidence="1" type="ORF">P775_22150</name>
</gene>